<dbReference type="InterPro" id="IPR010982">
    <property type="entry name" value="Lambda_DNA-bd_dom_sf"/>
</dbReference>
<dbReference type="RefSeq" id="WP_083193169.1">
    <property type="nucleotide sequence ID" value="NZ_CP020570.1"/>
</dbReference>
<accession>A0A1V0UF07</accession>
<reference evidence="3 4" key="1">
    <citation type="submission" date="2017-03" db="EMBL/GenBank/DDBJ databases">
        <title>Complete Genome Sequence of a natural compounds producer, Streptomyces violaceus S21.</title>
        <authorList>
            <person name="Zhong C."/>
            <person name="Zhao Z."/>
            <person name="Fu J."/>
            <person name="Zong G."/>
            <person name="Qin R."/>
            <person name="Cao G."/>
        </authorList>
    </citation>
    <scope>NUCLEOTIDE SEQUENCE [LARGE SCALE GENOMIC DNA]</scope>
    <source>
        <strain evidence="3 4">S21</strain>
    </source>
</reference>
<dbReference type="EMBL" id="CP020570">
    <property type="protein sequence ID" value="ARF63823.1"/>
    <property type="molecule type" value="Genomic_DNA"/>
</dbReference>
<feature type="region of interest" description="Disordered" evidence="1">
    <location>
        <begin position="111"/>
        <end position="243"/>
    </location>
</feature>
<protein>
    <recommendedName>
        <fullName evidence="2">HTH cro/C1-type domain-containing protein</fullName>
    </recommendedName>
</protein>
<gene>
    <name evidence="3" type="ORF">B1H20_22375</name>
</gene>
<dbReference type="Pfam" id="PF10901">
    <property type="entry name" value="DUF2690"/>
    <property type="match status" value="1"/>
</dbReference>
<evidence type="ECO:0000259" key="2">
    <source>
        <dbReference type="SMART" id="SM00530"/>
    </source>
</evidence>
<evidence type="ECO:0000256" key="1">
    <source>
        <dbReference type="SAM" id="MobiDB-lite"/>
    </source>
</evidence>
<dbReference type="KEGG" id="svu:B1H20_22375"/>
<evidence type="ECO:0000313" key="4">
    <source>
        <dbReference type="Proteomes" id="UP000192445"/>
    </source>
</evidence>
<name>A0A1V0UF07_STRVN</name>
<feature type="compositionally biased region" description="Low complexity" evidence="1">
    <location>
        <begin position="118"/>
        <end position="135"/>
    </location>
</feature>
<dbReference type="AlphaFoldDB" id="A0A1V0UF07"/>
<dbReference type="InterPro" id="IPR021224">
    <property type="entry name" value="DUF2690"/>
</dbReference>
<evidence type="ECO:0000313" key="3">
    <source>
        <dbReference type="EMBL" id="ARF63823.1"/>
    </source>
</evidence>
<sequence length="403" mass="40776">MSRWNALPEELDPQIREFAGRLRGLVGRSGLTPDALAARTGCGTASWEQYLDGRQLPPREAVVALAEVTGVPPHHLASVWEQAERAWNRAETGHGGTTDTLRIRRIPGALEHHGAAGPGAFAAGPPGGPATASPATMSPGHDVPRQRGAETEARPPQPDAPSTSYSPHPDASWAPQAPETYAPHTSHAPEPDASWPPHSPQPHAPRTPHSPQPHAPGASPSPQPDAPRPARQATGGAHPGVRRRGPMLAVGAVGALIVVVGAVLLAPGGDDAATAAPPPTAAPTTAAPELPVGVECSGADCAGQDPEAMGCGGEFARTVATGTVGGGRIEVRYSKVCSAAWARLTGAAVGDTVRITAGEGAQDGEVMGATEAYTPMVAVSKPSDAEGCATLTSGTKGCAEPAG</sequence>
<feature type="domain" description="HTH cro/C1-type" evidence="2">
    <location>
        <begin position="21"/>
        <end position="76"/>
    </location>
</feature>
<dbReference type="STRING" id="1935.B1H20_22375"/>
<dbReference type="Gene3D" id="1.10.260.40">
    <property type="entry name" value="lambda repressor-like DNA-binding domains"/>
    <property type="match status" value="1"/>
</dbReference>
<dbReference type="OrthoDB" id="4334712at2"/>
<feature type="compositionally biased region" description="Pro residues" evidence="1">
    <location>
        <begin position="197"/>
        <end position="227"/>
    </location>
</feature>
<dbReference type="InterPro" id="IPR001387">
    <property type="entry name" value="Cro/C1-type_HTH"/>
</dbReference>
<dbReference type="Pfam" id="PF13560">
    <property type="entry name" value="HTH_31"/>
    <property type="match status" value="1"/>
</dbReference>
<dbReference type="Proteomes" id="UP000192445">
    <property type="component" value="Chromosome"/>
</dbReference>
<feature type="compositionally biased region" description="Basic and acidic residues" evidence="1">
    <location>
        <begin position="142"/>
        <end position="153"/>
    </location>
</feature>
<dbReference type="SUPFAM" id="SSF47413">
    <property type="entry name" value="lambda repressor-like DNA-binding domains"/>
    <property type="match status" value="1"/>
</dbReference>
<dbReference type="GO" id="GO:0003677">
    <property type="term" value="F:DNA binding"/>
    <property type="evidence" value="ECO:0007669"/>
    <property type="project" value="InterPro"/>
</dbReference>
<dbReference type="CDD" id="cd00093">
    <property type="entry name" value="HTH_XRE"/>
    <property type="match status" value="1"/>
</dbReference>
<proteinExistence type="predicted"/>
<dbReference type="SMART" id="SM00530">
    <property type="entry name" value="HTH_XRE"/>
    <property type="match status" value="1"/>
</dbReference>
<organism evidence="3 4">
    <name type="scientific">Streptomyces violaceoruber</name>
    <dbReference type="NCBI Taxonomy" id="1935"/>
    <lineage>
        <taxon>Bacteria</taxon>
        <taxon>Bacillati</taxon>
        <taxon>Actinomycetota</taxon>
        <taxon>Actinomycetes</taxon>
        <taxon>Kitasatosporales</taxon>
        <taxon>Streptomycetaceae</taxon>
        <taxon>Streptomyces</taxon>
        <taxon>Streptomyces violaceoruber group</taxon>
    </lineage>
</organism>